<reference evidence="2" key="4">
    <citation type="submission" date="2023-01" db="EMBL/GenBank/DDBJ databases">
        <title>Draft genome sequence of Methylobacterium brachythecii strain NBRC 107710.</title>
        <authorList>
            <person name="Sun Q."/>
            <person name="Mori K."/>
        </authorList>
    </citation>
    <scope>NUCLEOTIDE SEQUENCE</scope>
    <source>
        <strain evidence="2">NBRC 107710</strain>
    </source>
</reference>
<reference evidence="2" key="1">
    <citation type="journal article" date="2014" name="Int. J. Syst. Evol. Microbiol.">
        <title>Complete genome of a new Firmicutes species belonging to the dominant human colonic microbiota ('Ruminococcus bicirculans') reveals two chromosomes and a selective capacity to utilize plant glucans.</title>
        <authorList>
            <consortium name="NISC Comparative Sequencing Program"/>
            <person name="Wegmann U."/>
            <person name="Louis P."/>
            <person name="Goesmann A."/>
            <person name="Henrissat B."/>
            <person name="Duncan S.H."/>
            <person name="Flint H.J."/>
        </authorList>
    </citation>
    <scope>NUCLEOTIDE SEQUENCE</scope>
    <source>
        <strain evidence="2">NBRC 107710</strain>
    </source>
</reference>
<sequence>MSLFDSIKGSLGGALGSAAAAALPGIIERVYPGGLQGVLNQLSQSGYGKQVNSWLGRGENQPITTDDLRNALNDSHTREIADKLGIPYDQVLETLAKVLPQAVDQHSPNGQLQAPAPEGGHAA</sequence>
<dbReference type="EMBL" id="JACIDN010000005">
    <property type="protein sequence ID" value="MBB3903429.1"/>
    <property type="molecule type" value="Genomic_DNA"/>
</dbReference>
<organism evidence="3 4">
    <name type="scientific">Methylobacterium brachythecii</name>
    <dbReference type="NCBI Taxonomy" id="1176177"/>
    <lineage>
        <taxon>Bacteria</taxon>
        <taxon>Pseudomonadati</taxon>
        <taxon>Pseudomonadota</taxon>
        <taxon>Alphaproteobacteria</taxon>
        <taxon>Hyphomicrobiales</taxon>
        <taxon>Methylobacteriaceae</taxon>
        <taxon>Methylobacterium</taxon>
    </lineage>
</organism>
<keyword evidence="5" id="KW-1185">Reference proteome</keyword>
<evidence type="ECO:0000313" key="2">
    <source>
        <dbReference type="EMBL" id="GLS45510.1"/>
    </source>
</evidence>
<accession>A0A7W6AKL8</accession>
<dbReference type="EMBL" id="BSPG01000023">
    <property type="protein sequence ID" value="GLS45510.1"/>
    <property type="molecule type" value="Genomic_DNA"/>
</dbReference>
<dbReference type="RefSeq" id="WP_183506385.1">
    <property type="nucleotide sequence ID" value="NZ_BSPG01000023.1"/>
</dbReference>
<dbReference type="AlphaFoldDB" id="A0A7W6AKL8"/>
<dbReference type="Pfam" id="PF20159">
    <property type="entry name" value="YidB"/>
    <property type="match status" value="1"/>
</dbReference>
<evidence type="ECO:0000313" key="3">
    <source>
        <dbReference type="EMBL" id="MBB3903429.1"/>
    </source>
</evidence>
<dbReference type="Gene3D" id="1.10.10.690">
    <property type="entry name" value="YidB-like"/>
    <property type="match status" value="1"/>
</dbReference>
<evidence type="ECO:0000256" key="1">
    <source>
        <dbReference type="SAM" id="MobiDB-lite"/>
    </source>
</evidence>
<comment type="caution">
    <text evidence="3">The sequence shown here is derived from an EMBL/GenBank/DDBJ whole genome shotgun (WGS) entry which is preliminary data.</text>
</comment>
<name>A0A7W6AKL8_9HYPH</name>
<protein>
    <submittedName>
        <fullName evidence="3">Uncharacterized protein YidB (DUF937 family)</fullName>
    </submittedName>
</protein>
<reference evidence="5" key="2">
    <citation type="journal article" date="2019" name="Int. J. Syst. Evol. Microbiol.">
        <title>The Global Catalogue of Microorganisms (GCM) 10K type strain sequencing project: providing services to taxonomists for standard genome sequencing and annotation.</title>
        <authorList>
            <consortium name="The Broad Institute Genomics Platform"/>
            <consortium name="The Broad Institute Genome Sequencing Center for Infectious Disease"/>
            <person name="Wu L."/>
            <person name="Ma J."/>
        </authorList>
    </citation>
    <scope>NUCLEOTIDE SEQUENCE [LARGE SCALE GENOMIC DNA]</scope>
    <source>
        <strain evidence="5">NBRC 107710</strain>
    </source>
</reference>
<feature type="region of interest" description="Disordered" evidence="1">
    <location>
        <begin position="102"/>
        <end position="123"/>
    </location>
</feature>
<dbReference type="InterPro" id="IPR027405">
    <property type="entry name" value="YidB-like"/>
</dbReference>
<dbReference type="Proteomes" id="UP000517759">
    <property type="component" value="Unassembled WGS sequence"/>
</dbReference>
<reference evidence="3 4" key="3">
    <citation type="submission" date="2020-08" db="EMBL/GenBank/DDBJ databases">
        <title>Genomic Encyclopedia of Type Strains, Phase IV (KMG-IV): sequencing the most valuable type-strain genomes for metagenomic binning, comparative biology and taxonomic classification.</title>
        <authorList>
            <person name="Goeker M."/>
        </authorList>
    </citation>
    <scope>NUCLEOTIDE SEQUENCE [LARGE SCALE GENOMIC DNA]</scope>
    <source>
        <strain evidence="3 4">DSM 24105</strain>
    </source>
</reference>
<dbReference type="SUPFAM" id="SSF140804">
    <property type="entry name" value="YidB-like"/>
    <property type="match status" value="1"/>
</dbReference>
<evidence type="ECO:0000313" key="5">
    <source>
        <dbReference type="Proteomes" id="UP001156881"/>
    </source>
</evidence>
<dbReference type="Proteomes" id="UP001156881">
    <property type="component" value="Unassembled WGS sequence"/>
</dbReference>
<dbReference type="InterPro" id="IPR045372">
    <property type="entry name" value="YidB"/>
</dbReference>
<gene>
    <name evidence="2" type="ORF">GCM10007884_35010</name>
    <name evidence="3" type="ORF">GGR33_002938</name>
</gene>
<proteinExistence type="predicted"/>
<evidence type="ECO:0000313" key="4">
    <source>
        <dbReference type="Proteomes" id="UP000517759"/>
    </source>
</evidence>